<proteinExistence type="predicted"/>
<accession>A0A1Y5RLW6</accession>
<gene>
    <name evidence="3" type="ORF">PEL8287_00850</name>
</gene>
<organism evidence="3 4">
    <name type="scientific">Roseovarius litorisediminis</name>
    <dbReference type="NCBI Taxonomy" id="1312363"/>
    <lineage>
        <taxon>Bacteria</taxon>
        <taxon>Pseudomonadati</taxon>
        <taxon>Pseudomonadota</taxon>
        <taxon>Alphaproteobacteria</taxon>
        <taxon>Rhodobacterales</taxon>
        <taxon>Roseobacteraceae</taxon>
        <taxon>Roseovarius</taxon>
    </lineage>
</organism>
<keyword evidence="4" id="KW-1185">Reference proteome</keyword>
<dbReference type="InterPro" id="IPR011992">
    <property type="entry name" value="EF-hand-dom_pair"/>
</dbReference>
<evidence type="ECO:0000256" key="1">
    <source>
        <dbReference type="SAM" id="SignalP"/>
    </source>
</evidence>
<protein>
    <recommendedName>
        <fullName evidence="2">EF-hand domain-containing protein</fullName>
    </recommendedName>
</protein>
<dbReference type="OrthoDB" id="5470953at2"/>
<evidence type="ECO:0000313" key="4">
    <source>
        <dbReference type="Proteomes" id="UP000193827"/>
    </source>
</evidence>
<dbReference type="Pfam" id="PF13202">
    <property type="entry name" value="EF-hand_5"/>
    <property type="match status" value="2"/>
</dbReference>
<dbReference type="GO" id="GO:0005509">
    <property type="term" value="F:calcium ion binding"/>
    <property type="evidence" value="ECO:0007669"/>
    <property type="project" value="InterPro"/>
</dbReference>
<dbReference type="InterPro" id="IPR018247">
    <property type="entry name" value="EF_Hand_1_Ca_BS"/>
</dbReference>
<sequence>MFKELTAATFALALTLPAAALASDSMDADADGMVTADEFAAAHPDAPSGTFEQIDVNADGALADDEIAAAREAGILPDAS</sequence>
<feature type="domain" description="EF-hand" evidence="2">
    <location>
        <begin position="50"/>
        <end position="62"/>
    </location>
</feature>
<dbReference type="Proteomes" id="UP000193827">
    <property type="component" value="Unassembled WGS sequence"/>
</dbReference>
<dbReference type="EMBL" id="FWFL01000002">
    <property type="protein sequence ID" value="SLN20524.1"/>
    <property type="molecule type" value="Genomic_DNA"/>
</dbReference>
<feature type="domain" description="EF-hand" evidence="2">
    <location>
        <begin position="26"/>
        <end position="40"/>
    </location>
</feature>
<dbReference type="InterPro" id="IPR002048">
    <property type="entry name" value="EF_hand_dom"/>
</dbReference>
<dbReference type="AlphaFoldDB" id="A0A1Y5RLW6"/>
<feature type="chain" id="PRO_5012486738" description="EF-hand domain-containing protein" evidence="1">
    <location>
        <begin position="23"/>
        <end position="80"/>
    </location>
</feature>
<feature type="signal peptide" evidence="1">
    <location>
        <begin position="1"/>
        <end position="22"/>
    </location>
</feature>
<keyword evidence="1" id="KW-0732">Signal</keyword>
<dbReference type="SUPFAM" id="SSF47473">
    <property type="entry name" value="EF-hand"/>
    <property type="match status" value="1"/>
</dbReference>
<evidence type="ECO:0000313" key="3">
    <source>
        <dbReference type="EMBL" id="SLN20524.1"/>
    </source>
</evidence>
<dbReference type="Gene3D" id="1.10.238.10">
    <property type="entry name" value="EF-hand"/>
    <property type="match status" value="1"/>
</dbReference>
<evidence type="ECO:0000259" key="2">
    <source>
        <dbReference type="Pfam" id="PF13202"/>
    </source>
</evidence>
<dbReference type="PROSITE" id="PS00018">
    <property type="entry name" value="EF_HAND_1"/>
    <property type="match status" value="1"/>
</dbReference>
<name>A0A1Y5RLW6_9RHOB</name>
<reference evidence="3 4" key="1">
    <citation type="submission" date="2017-03" db="EMBL/GenBank/DDBJ databases">
        <authorList>
            <person name="Afonso C.L."/>
            <person name="Miller P.J."/>
            <person name="Scott M.A."/>
            <person name="Spackman E."/>
            <person name="Goraichik I."/>
            <person name="Dimitrov K.M."/>
            <person name="Suarez D.L."/>
            <person name="Swayne D.E."/>
        </authorList>
    </citation>
    <scope>NUCLEOTIDE SEQUENCE [LARGE SCALE GENOMIC DNA]</scope>
    <source>
        <strain evidence="3 4">CECT 8287</strain>
    </source>
</reference>
<dbReference type="RefSeq" id="WP_085891111.1">
    <property type="nucleotide sequence ID" value="NZ_FWFL01000002.1"/>
</dbReference>